<name>W7UE40_RUMFL</name>
<dbReference type="PANTHER" id="PTHR43267">
    <property type="entry name" value="TRNA THREONYLCARBAMOYLADENOSINE DEHYDRATASE"/>
    <property type="match status" value="1"/>
</dbReference>
<accession>W7UE40</accession>
<evidence type="ECO:0000313" key="3">
    <source>
        <dbReference type="Proteomes" id="UP000019365"/>
    </source>
</evidence>
<dbReference type="GO" id="GO:0061504">
    <property type="term" value="P:cyclic threonylcarbamoyladenosine biosynthetic process"/>
    <property type="evidence" value="ECO:0007669"/>
    <property type="project" value="TreeGrafter"/>
</dbReference>
<dbReference type="InterPro" id="IPR035985">
    <property type="entry name" value="Ubiquitin-activating_enz"/>
</dbReference>
<dbReference type="AlphaFoldDB" id="W7UE40"/>
<dbReference type="InterPro" id="IPR045886">
    <property type="entry name" value="ThiF/MoeB/HesA"/>
</dbReference>
<dbReference type="PATRIC" id="fig|1341157.4.peg.1820"/>
<dbReference type="RefSeq" id="WP_037299260.1">
    <property type="nucleotide sequence ID" value="NZ_ATAX01000025.1"/>
</dbReference>
<evidence type="ECO:0000313" key="2">
    <source>
        <dbReference type="EMBL" id="EWM53416.1"/>
    </source>
</evidence>
<evidence type="ECO:0000259" key="1">
    <source>
        <dbReference type="Pfam" id="PF00899"/>
    </source>
</evidence>
<organism evidence="2 3">
    <name type="scientific">Ruminococcus flavefaciens 007c</name>
    <dbReference type="NCBI Taxonomy" id="1341157"/>
    <lineage>
        <taxon>Bacteria</taxon>
        <taxon>Bacillati</taxon>
        <taxon>Bacillota</taxon>
        <taxon>Clostridia</taxon>
        <taxon>Eubacteriales</taxon>
        <taxon>Oscillospiraceae</taxon>
        <taxon>Ruminococcus</taxon>
    </lineage>
</organism>
<dbReference type="PANTHER" id="PTHR43267:SF3">
    <property type="entry name" value="THIF PROTEIN"/>
    <property type="match status" value="1"/>
</dbReference>
<dbReference type="SUPFAM" id="SSF69572">
    <property type="entry name" value="Activating enzymes of the ubiquitin-like proteins"/>
    <property type="match status" value="1"/>
</dbReference>
<dbReference type="eggNOG" id="COG0476">
    <property type="taxonomic scope" value="Bacteria"/>
</dbReference>
<dbReference type="InterPro" id="IPR000594">
    <property type="entry name" value="ThiF_NAD_FAD-bd"/>
</dbReference>
<dbReference type="GO" id="GO:0008641">
    <property type="term" value="F:ubiquitin-like modifier activating enzyme activity"/>
    <property type="evidence" value="ECO:0007669"/>
    <property type="project" value="InterPro"/>
</dbReference>
<dbReference type="NCBIfam" id="TIGR02354">
    <property type="entry name" value="thiF_fam2"/>
    <property type="match status" value="1"/>
</dbReference>
<dbReference type="Gene3D" id="3.40.50.720">
    <property type="entry name" value="NAD(P)-binding Rossmann-like Domain"/>
    <property type="match status" value="1"/>
</dbReference>
<dbReference type="InterPro" id="IPR012729">
    <property type="entry name" value="ThiF_fam2"/>
</dbReference>
<protein>
    <submittedName>
        <fullName evidence="2">Thiamine biosynthesis protein ThiF</fullName>
    </submittedName>
</protein>
<dbReference type="Proteomes" id="UP000019365">
    <property type="component" value="Unassembled WGS sequence"/>
</dbReference>
<dbReference type="OrthoDB" id="9804286at2"/>
<dbReference type="NCBIfam" id="NF006395">
    <property type="entry name" value="PRK08644.1"/>
    <property type="match status" value="1"/>
</dbReference>
<gene>
    <name evidence="2" type="ORF">RF007C_06940</name>
</gene>
<dbReference type="GO" id="GO:0061503">
    <property type="term" value="F:tRNA threonylcarbamoyladenosine dehydratase"/>
    <property type="evidence" value="ECO:0007669"/>
    <property type="project" value="TreeGrafter"/>
</dbReference>
<dbReference type="Pfam" id="PF00899">
    <property type="entry name" value="ThiF"/>
    <property type="match status" value="1"/>
</dbReference>
<dbReference type="EMBL" id="ATAX01000025">
    <property type="protein sequence ID" value="EWM53416.1"/>
    <property type="molecule type" value="Genomic_DNA"/>
</dbReference>
<reference evidence="2 3" key="1">
    <citation type="journal article" date="2014" name="PLoS ONE">
        <title>Rumen cellulosomics: divergent fiber-degrading strategies revealed by comparative genome-wide analysis of six ruminococcal strains.</title>
        <authorList>
            <person name="Dassa B."/>
            <person name="Borovok I."/>
            <person name="Ruimy-Israeli V."/>
            <person name="Lamed R."/>
            <person name="Flint H.J."/>
            <person name="Duncan S.H."/>
            <person name="Henrissat B."/>
            <person name="Coutinho P."/>
            <person name="Morrison M."/>
            <person name="Mosoni P."/>
            <person name="Yeoman C.J."/>
            <person name="White B.A."/>
            <person name="Bayer E.A."/>
        </authorList>
    </citation>
    <scope>NUCLEOTIDE SEQUENCE [LARGE SCALE GENOMIC DNA]</scope>
    <source>
        <strain evidence="2 3">007c</strain>
    </source>
</reference>
<proteinExistence type="predicted"/>
<keyword evidence="3" id="KW-1185">Reference proteome</keyword>
<feature type="domain" description="THIF-type NAD/FAD binding fold" evidence="1">
    <location>
        <begin position="17"/>
        <end position="209"/>
    </location>
</feature>
<sequence length="212" mass="22997">MSVPSREEMYRVLEERHGTELQKKLAASSVAVCGLGGLGSNIAIALARAGIGRLHIIDFDCVDISNLNRQQYFPDQLGIPKSRALGDTLRRIAPYCEIVSDDTMLNESNIPKLLVDDDIIVEAFDKADQKAMLVNGVLEKMPFKYLVSGSGMAGLAPSNMIITKKVTKRFYLCGDGVSDVDDGMGLVASRVLICAGHQAHAVIRIIAGEYDI</sequence>
<comment type="caution">
    <text evidence="2">The sequence shown here is derived from an EMBL/GenBank/DDBJ whole genome shotgun (WGS) entry which is preliminary data.</text>
</comment>